<proteinExistence type="predicted"/>
<accession>A0A7J6L4V5</accession>
<evidence type="ECO:0000313" key="2">
    <source>
        <dbReference type="EMBL" id="KAF4654218.1"/>
    </source>
</evidence>
<evidence type="ECO:0000256" key="1">
    <source>
        <dbReference type="SAM" id="MobiDB-lite"/>
    </source>
</evidence>
<keyword evidence="3" id="KW-1185">Reference proteome</keyword>
<dbReference type="EMBL" id="JAAPAO010000752">
    <property type="protein sequence ID" value="KAF4654218.1"/>
    <property type="molecule type" value="Genomic_DNA"/>
</dbReference>
<feature type="region of interest" description="Disordered" evidence="1">
    <location>
        <begin position="22"/>
        <end position="79"/>
    </location>
</feature>
<evidence type="ECO:0000313" key="3">
    <source>
        <dbReference type="Proteomes" id="UP000591131"/>
    </source>
</evidence>
<protein>
    <submittedName>
        <fullName evidence="2">Uncharacterized protein</fullName>
    </submittedName>
</protein>
<dbReference type="AlphaFoldDB" id="A0A7J6L4V5"/>
<gene>
    <name evidence="2" type="ORF">FOL47_010088</name>
</gene>
<sequence length="320" mass="35394">MPSHKKIEKIDGDYKERLDKYRTSSKDITTESGTLSKDITPKAFRGVQDKSGSVSDLAPLASPSSHAPKGEHVTSRKSRVPRIPCTMSELDELTAANITLTGDENPTRNIGVWILAPKPLELMKDPIPSPHLADELLCLDTYAWHPTGGRCPYSSSPDVRCFQVKRSDAAYSQKVGKVVYRVGWPYLLVYCELRCGTCNKHFCSIDASYIASLPYLVQTEFPCFVPGDAKGIDRAVLQPLRSGTTFAASADSINHGIFSEYCKRKQIFEAAWSKALSNGGVGSFWDNKPSVAPRFPEMPGYKVSEKFTKAVFLADFNIQK</sequence>
<reference evidence="2 3" key="1">
    <citation type="submission" date="2020-04" db="EMBL/GenBank/DDBJ databases">
        <title>Perkinsus chesapeaki whole genome sequence.</title>
        <authorList>
            <person name="Bogema D.R."/>
        </authorList>
    </citation>
    <scope>NUCLEOTIDE SEQUENCE [LARGE SCALE GENOMIC DNA]</scope>
    <source>
        <strain evidence="2">ATCC PRA-425</strain>
    </source>
</reference>
<organism evidence="2 3">
    <name type="scientific">Perkinsus chesapeaki</name>
    <name type="common">Clam parasite</name>
    <name type="synonym">Perkinsus andrewsi</name>
    <dbReference type="NCBI Taxonomy" id="330153"/>
    <lineage>
        <taxon>Eukaryota</taxon>
        <taxon>Sar</taxon>
        <taxon>Alveolata</taxon>
        <taxon>Perkinsozoa</taxon>
        <taxon>Perkinsea</taxon>
        <taxon>Perkinsida</taxon>
        <taxon>Perkinsidae</taxon>
        <taxon>Perkinsus</taxon>
    </lineage>
</organism>
<dbReference type="Proteomes" id="UP000591131">
    <property type="component" value="Unassembled WGS sequence"/>
</dbReference>
<comment type="caution">
    <text evidence="2">The sequence shown here is derived from an EMBL/GenBank/DDBJ whole genome shotgun (WGS) entry which is preliminary data.</text>
</comment>
<name>A0A7J6L4V5_PERCH</name>